<organism evidence="4 5">
    <name type="scientific">Nocardia pulmonis</name>
    <dbReference type="NCBI Taxonomy" id="2951408"/>
    <lineage>
        <taxon>Bacteria</taxon>
        <taxon>Bacillati</taxon>
        <taxon>Actinomycetota</taxon>
        <taxon>Actinomycetes</taxon>
        <taxon>Mycobacteriales</taxon>
        <taxon>Nocardiaceae</taxon>
        <taxon>Nocardia</taxon>
    </lineage>
</organism>
<name>A0A9X2J0R9_9NOCA</name>
<comment type="caution">
    <text evidence="4">The sequence shown here is derived from an EMBL/GenBank/DDBJ whole genome shotgun (WGS) entry which is preliminary data.</text>
</comment>
<evidence type="ECO:0000259" key="3">
    <source>
        <dbReference type="SMART" id="SM00894"/>
    </source>
</evidence>
<dbReference type="EMBL" id="JAMRXG010000014">
    <property type="protein sequence ID" value="MCM6777325.1"/>
    <property type="molecule type" value="Genomic_DNA"/>
</dbReference>
<evidence type="ECO:0000313" key="5">
    <source>
        <dbReference type="Proteomes" id="UP001139157"/>
    </source>
</evidence>
<dbReference type="SMART" id="SM00894">
    <property type="entry name" value="Excalibur"/>
    <property type="match status" value="1"/>
</dbReference>
<dbReference type="RefSeq" id="WP_251916314.1">
    <property type="nucleotide sequence ID" value="NZ_JAMRXG010000014.1"/>
</dbReference>
<dbReference type="Proteomes" id="UP001139157">
    <property type="component" value="Unassembled WGS sequence"/>
</dbReference>
<evidence type="ECO:0000313" key="4">
    <source>
        <dbReference type="EMBL" id="MCM6777325.1"/>
    </source>
</evidence>
<feature type="region of interest" description="Disordered" evidence="1">
    <location>
        <begin position="31"/>
        <end position="67"/>
    </location>
</feature>
<keyword evidence="2" id="KW-0732">Signal</keyword>
<dbReference type="Pfam" id="PF05901">
    <property type="entry name" value="Excalibur"/>
    <property type="match status" value="1"/>
</dbReference>
<accession>A0A9X2J0R9</accession>
<protein>
    <submittedName>
        <fullName evidence="4">Excalibur calcium-binding domain-containing protein</fullName>
    </submittedName>
</protein>
<feature type="signal peptide" evidence="2">
    <location>
        <begin position="1"/>
        <end position="31"/>
    </location>
</feature>
<keyword evidence="5" id="KW-1185">Reference proteome</keyword>
<gene>
    <name evidence="4" type="ORF">NDR86_27945</name>
</gene>
<evidence type="ECO:0000256" key="2">
    <source>
        <dbReference type="SAM" id="SignalP"/>
    </source>
</evidence>
<evidence type="ECO:0000256" key="1">
    <source>
        <dbReference type="SAM" id="MobiDB-lite"/>
    </source>
</evidence>
<dbReference type="InterPro" id="IPR008613">
    <property type="entry name" value="Excalibur_Ca-bd_domain"/>
</dbReference>
<feature type="domain" description="Excalibur calcium-binding" evidence="3">
    <location>
        <begin position="70"/>
        <end position="106"/>
    </location>
</feature>
<reference evidence="4" key="1">
    <citation type="submission" date="2022-06" db="EMBL/GenBank/DDBJ databases">
        <title>Novel species in genus nocardia.</title>
        <authorList>
            <person name="Li F."/>
        </authorList>
    </citation>
    <scope>NUCLEOTIDE SEQUENCE</scope>
    <source>
        <strain evidence="4">CDC141</strain>
    </source>
</reference>
<feature type="chain" id="PRO_5040868855" evidence="2">
    <location>
        <begin position="32"/>
        <end position="110"/>
    </location>
</feature>
<proteinExistence type="predicted"/>
<sequence>MKFSINPRTVAPVLAAGLLALGAVSAPAALAGEPSGPLPGGGDSGWTVDQNGEYRYQKPDRKPSTTKTPYYANCAAAHAAGVTVLYAGQTGYGAHLDPDLDGIACEVWEN</sequence>
<dbReference type="AlphaFoldDB" id="A0A9X2J0R9"/>